<dbReference type="InterPro" id="IPR049337">
    <property type="entry name" value="TOR1A_C"/>
</dbReference>
<dbReference type="SUPFAM" id="SSF52540">
    <property type="entry name" value="P-loop containing nucleoside triphosphate hydrolases"/>
    <property type="match status" value="2"/>
</dbReference>
<dbReference type="Gene3D" id="3.30.420.40">
    <property type="match status" value="1"/>
</dbReference>
<proteinExistence type="inferred from homology"/>
<dbReference type="Pfam" id="PF06309">
    <property type="entry name" value="Torsin"/>
    <property type="match status" value="2"/>
</dbReference>
<dbReference type="EMBL" id="CAJNOE010001065">
    <property type="protein sequence ID" value="CAF1382170.1"/>
    <property type="molecule type" value="Genomic_DNA"/>
</dbReference>
<dbReference type="GO" id="GO:0012505">
    <property type="term" value="C:endomembrane system"/>
    <property type="evidence" value="ECO:0007669"/>
    <property type="project" value="UniProtKB-ARBA"/>
</dbReference>
<evidence type="ECO:0000256" key="2">
    <source>
        <dbReference type="SAM" id="MobiDB-lite"/>
    </source>
</evidence>
<dbReference type="Proteomes" id="UP000663860">
    <property type="component" value="Unassembled WGS sequence"/>
</dbReference>
<dbReference type="PRINTS" id="PR00300">
    <property type="entry name" value="CLPPROTEASEA"/>
</dbReference>
<evidence type="ECO:0000313" key="4">
    <source>
        <dbReference type="EMBL" id="CAF1382170.1"/>
    </source>
</evidence>
<dbReference type="GO" id="GO:0071218">
    <property type="term" value="P:cellular response to misfolded protein"/>
    <property type="evidence" value="ECO:0007669"/>
    <property type="project" value="TreeGrafter"/>
</dbReference>
<dbReference type="InterPro" id="IPR027417">
    <property type="entry name" value="P-loop_NTPase"/>
</dbReference>
<reference evidence="4" key="1">
    <citation type="submission" date="2021-02" db="EMBL/GenBank/DDBJ databases">
        <authorList>
            <person name="Nowell W R."/>
        </authorList>
    </citation>
    <scope>NUCLEOTIDE SEQUENCE</scope>
</reference>
<dbReference type="GO" id="GO:0016887">
    <property type="term" value="F:ATP hydrolysis activity"/>
    <property type="evidence" value="ECO:0007669"/>
    <property type="project" value="InterPro"/>
</dbReference>
<dbReference type="GO" id="GO:0005524">
    <property type="term" value="F:ATP binding"/>
    <property type="evidence" value="ECO:0007669"/>
    <property type="project" value="InterPro"/>
</dbReference>
<dbReference type="SMART" id="SM00382">
    <property type="entry name" value="AAA"/>
    <property type="match status" value="2"/>
</dbReference>
<dbReference type="InterPro" id="IPR001270">
    <property type="entry name" value="ClpA/B"/>
</dbReference>
<comment type="similarity">
    <text evidence="1">Belongs to the ClpA/ClpB family. Torsin subfamily.</text>
</comment>
<feature type="compositionally biased region" description="Low complexity" evidence="2">
    <location>
        <begin position="332"/>
        <end position="344"/>
    </location>
</feature>
<accession>A0A815JNN9</accession>
<sequence length="740" mass="85110">MVNVLNFFYAFCYWECCSKYWVPQNMTELDIRMKDQLMGQPLANDIIHTSIKAHINTKNPAKALVLLLHGSTGTGKNFISKLIVESLYKKGYKSGYVRLYVASRDFMHDDEHSIQEYKARIKKDIEKGTSTCEHAIFIFDEVDKPHVQSLLLETISFYTHFYTPRYPIPIDFRKTIFIFLSNTGATEINRIVHKYHSSSIKRQDFKITEFQNAFANAARSEPGGLWHGLLSNRNLETFFVPFLPLERSHVRTCVQRQLATIRKNDEYQYKLPDNDIVNRVLDLIEFSPPDALLYSVSGPSISDTTTSQIIDSTDDIQQLSSTQIFDFPSTWSTSSSFSSLSMKTSENETRKLRNQSQSNYLEMDDLLESSTSTSNSSNLIPPTISDDIEQLQDLFNNNNNARQSTKQTNSTTNVDRVLFSGSFLRINEASMRILVYAIDYWPRELDIRMRDELMGQPLAHNLIHTSIKAHINTKNPSKPLVLLLHGSTGTGKNFISKLIVESLYKKGYKSGYVRLYVASRDFMHDDEHSIQEYKARIKKDIEKGTSTCEHATFIFDEVDKPYVQSLLLETISFYTHFYTERYPIPIDFRKTIFIFLSNTGATEINRLALKYNSASINREAFTITGFRDAFANAARSEPGGLWHGLLTNRNLETFFVPFLPLERSHVRTCVQRQLATVRKHDEYQYKLPDNDIVNRVLDLIEFSPPDALLYSVSGCKKVSQKLDFILEGIRMTPVKSKTEF</sequence>
<feature type="domain" description="AAA+ ATPase" evidence="3">
    <location>
        <begin position="62"/>
        <end position="182"/>
    </location>
</feature>
<gene>
    <name evidence="4" type="ORF">IZO911_LOCUS38478</name>
</gene>
<feature type="domain" description="AAA+ ATPase" evidence="3">
    <location>
        <begin position="478"/>
        <end position="630"/>
    </location>
</feature>
<dbReference type="Pfam" id="PF21376">
    <property type="entry name" value="TOR1A_C"/>
    <property type="match status" value="1"/>
</dbReference>
<dbReference type="PANTHER" id="PTHR10760:SF2">
    <property type="entry name" value="LD13476P-RELATED"/>
    <property type="match status" value="1"/>
</dbReference>
<organism evidence="4 5">
    <name type="scientific">Adineta steineri</name>
    <dbReference type="NCBI Taxonomy" id="433720"/>
    <lineage>
        <taxon>Eukaryota</taxon>
        <taxon>Metazoa</taxon>
        <taxon>Spiralia</taxon>
        <taxon>Gnathifera</taxon>
        <taxon>Rotifera</taxon>
        <taxon>Eurotatoria</taxon>
        <taxon>Bdelloidea</taxon>
        <taxon>Adinetida</taxon>
        <taxon>Adinetidae</taxon>
        <taxon>Adineta</taxon>
    </lineage>
</organism>
<dbReference type="GO" id="GO:0005737">
    <property type="term" value="C:cytoplasm"/>
    <property type="evidence" value="ECO:0007669"/>
    <property type="project" value="UniProtKB-ARBA"/>
</dbReference>
<evidence type="ECO:0000256" key="1">
    <source>
        <dbReference type="ARBA" id="ARBA00006235"/>
    </source>
</evidence>
<protein>
    <recommendedName>
        <fullName evidence="3">AAA+ ATPase domain-containing protein</fullName>
    </recommendedName>
</protein>
<dbReference type="Gene3D" id="3.40.50.300">
    <property type="entry name" value="P-loop containing nucleotide triphosphate hydrolases"/>
    <property type="match status" value="2"/>
</dbReference>
<name>A0A815JNN9_9BILA</name>
<evidence type="ECO:0000313" key="5">
    <source>
        <dbReference type="Proteomes" id="UP000663860"/>
    </source>
</evidence>
<dbReference type="InterPro" id="IPR010448">
    <property type="entry name" value="Torsin"/>
</dbReference>
<feature type="region of interest" description="Disordered" evidence="2">
    <location>
        <begin position="332"/>
        <end position="356"/>
    </location>
</feature>
<dbReference type="PANTHER" id="PTHR10760">
    <property type="entry name" value="TORSIN"/>
    <property type="match status" value="1"/>
</dbReference>
<dbReference type="AlphaFoldDB" id="A0A815JNN9"/>
<comment type="caution">
    <text evidence="4">The sequence shown here is derived from an EMBL/GenBank/DDBJ whole genome shotgun (WGS) entry which is preliminary data.</text>
</comment>
<dbReference type="InterPro" id="IPR003593">
    <property type="entry name" value="AAA+_ATPase"/>
</dbReference>
<evidence type="ECO:0000259" key="3">
    <source>
        <dbReference type="SMART" id="SM00382"/>
    </source>
</evidence>